<reference evidence="2 3" key="1">
    <citation type="submission" date="2023-11" db="EMBL/GenBank/DDBJ databases">
        <title>Actinomadura monticuli sp. nov., isolated from volcanic ash.</title>
        <authorList>
            <person name="Lee S.D."/>
            <person name="Yang H."/>
            <person name="Kim I.S."/>
        </authorList>
    </citation>
    <scope>NUCLEOTIDE SEQUENCE [LARGE SCALE GENOMIC DNA]</scope>
    <source>
        <strain evidence="2 3">DLS-62</strain>
    </source>
</reference>
<feature type="transmembrane region" description="Helical" evidence="1">
    <location>
        <begin position="50"/>
        <end position="79"/>
    </location>
</feature>
<evidence type="ECO:0000256" key="1">
    <source>
        <dbReference type="SAM" id="Phobius"/>
    </source>
</evidence>
<feature type="transmembrane region" description="Helical" evidence="1">
    <location>
        <begin position="12"/>
        <end position="30"/>
    </location>
</feature>
<dbReference type="Proteomes" id="UP001569963">
    <property type="component" value="Unassembled WGS sequence"/>
</dbReference>
<evidence type="ECO:0000313" key="2">
    <source>
        <dbReference type="EMBL" id="MFA1537574.1"/>
    </source>
</evidence>
<evidence type="ECO:0000313" key="3">
    <source>
        <dbReference type="Proteomes" id="UP001569963"/>
    </source>
</evidence>
<proteinExistence type="predicted"/>
<accession>A0ABV4Q4X9</accession>
<keyword evidence="3" id="KW-1185">Reference proteome</keyword>
<comment type="caution">
    <text evidence="2">The sequence shown here is derived from an EMBL/GenBank/DDBJ whole genome shotgun (WGS) entry which is preliminary data.</text>
</comment>
<dbReference type="EMBL" id="JAXCEI010000001">
    <property type="protein sequence ID" value="MFA1537574.1"/>
    <property type="molecule type" value="Genomic_DNA"/>
</dbReference>
<keyword evidence="1" id="KW-1133">Transmembrane helix</keyword>
<name>A0ABV4Q4X9_9ACTN</name>
<sequence length="85" mass="9017">MSPFWRVAGGPLAVGISCLVAAALVLRLQSPPPPNCDFSCAMSSIGWPDYLALMLVVCGLVAFCVFALICVVFWVTAVVDSLRGR</sequence>
<dbReference type="RefSeq" id="WP_371946916.1">
    <property type="nucleotide sequence ID" value="NZ_JAXCEI010000001.1"/>
</dbReference>
<keyword evidence="1" id="KW-0472">Membrane</keyword>
<keyword evidence="1" id="KW-0812">Transmembrane</keyword>
<organism evidence="2 3">
    <name type="scientific">Actinomadura monticuli</name>
    <dbReference type="NCBI Taxonomy" id="3097367"/>
    <lineage>
        <taxon>Bacteria</taxon>
        <taxon>Bacillati</taxon>
        <taxon>Actinomycetota</taxon>
        <taxon>Actinomycetes</taxon>
        <taxon>Streptosporangiales</taxon>
        <taxon>Thermomonosporaceae</taxon>
        <taxon>Actinomadura</taxon>
    </lineage>
</organism>
<gene>
    <name evidence="2" type="ORF">SM611_01400</name>
</gene>
<dbReference type="PROSITE" id="PS51257">
    <property type="entry name" value="PROKAR_LIPOPROTEIN"/>
    <property type="match status" value="1"/>
</dbReference>
<protein>
    <submittedName>
        <fullName evidence="2">Uncharacterized protein</fullName>
    </submittedName>
</protein>